<dbReference type="EMBL" id="BKCJ010229650">
    <property type="protein sequence ID" value="GEY99081.1"/>
    <property type="molecule type" value="Genomic_DNA"/>
</dbReference>
<proteinExistence type="predicted"/>
<feature type="region of interest" description="Disordered" evidence="1">
    <location>
        <begin position="162"/>
        <end position="199"/>
    </location>
</feature>
<name>A0A699I2U6_TANCI</name>
<accession>A0A699I2U6</accession>
<gene>
    <name evidence="2" type="ORF">Tci_471055</name>
</gene>
<evidence type="ECO:0000313" key="2">
    <source>
        <dbReference type="EMBL" id="GEY99081.1"/>
    </source>
</evidence>
<comment type="caution">
    <text evidence="2">The sequence shown here is derived from an EMBL/GenBank/DDBJ whole genome shotgun (WGS) entry which is preliminary data.</text>
</comment>
<dbReference type="AlphaFoldDB" id="A0A699I2U6"/>
<organism evidence="2">
    <name type="scientific">Tanacetum cinerariifolium</name>
    <name type="common">Dalmatian daisy</name>
    <name type="synonym">Chrysanthemum cinerariifolium</name>
    <dbReference type="NCBI Taxonomy" id="118510"/>
    <lineage>
        <taxon>Eukaryota</taxon>
        <taxon>Viridiplantae</taxon>
        <taxon>Streptophyta</taxon>
        <taxon>Embryophyta</taxon>
        <taxon>Tracheophyta</taxon>
        <taxon>Spermatophyta</taxon>
        <taxon>Magnoliopsida</taxon>
        <taxon>eudicotyledons</taxon>
        <taxon>Gunneridae</taxon>
        <taxon>Pentapetalae</taxon>
        <taxon>asterids</taxon>
        <taxon>campanulids</taxon>
        <taxon>Asterales</taxon>
        <taxon>Asteraceae</taxon>
        <taxon>Asteroideae</taxon>
        <taxon>Anthemideae</taxon>
        <taxon>Anthemidinae</taxon>
        <taxon>Tanacetum</taxon>
    </lineage>
</organism>
<evidence type="ECO:0000256" key="1">
    <source>
        <dbReference type="SAM" id="MobiDB-lite"/>
    </source>
</evidence>
<sequence>MLNPSPDTGIDTVFDSTPRVDVLITTNAEPPLLSAITLPLPTISIILHVQQTPAPSPKIIKEQVKVQVSNILPKIKKIVNEQLKAEVLTRSSNSPKTSYAVAADLSELELKKILIENMESNKSIYRSDEQKNLYKALVDAYECDKLILDTYRDKFTLKRCQDDKDKDEEPSAGSNQSPREDEKEKKQSQLVHQRKRNPRHLGRRVIPFDHFINKDLEYLRGGASSQKYTTSVTKTKAADYRHIKWIKDLSIGILLEMSTPNADSSLSQSFKSSNGITTSILIGSLSDLKCKEAYTTYSNPKGFIYQNKDKQNILMRIYELHKFSDGTLNDVRTALDDRLKGIQIQYPTETIWRRSDKDRAVTMIHTIDKQLKTKRIMHSLEKFVGGRLKTSLVKMGVIMELHKGECCWPDTIGVVEESEGDDEEGNEEGRNEGVGGFAYIYCNMSQGDWQVRQAHCMDQQDEHWGRIDTWMRKHDKRAHWMYDHTVL</sequence>
<protein>
    <submittedName>
        <fullName evidence="2">Uncharacterized protein</fullName>
    </submittedName>
</protein>
<feature type="compositionally biased region" description="Basic and acidic residues" evidence="1">
    <location>
        <begin position="178"/>
        <end position="187"/>
    </location>
</feature>
<reference evidence="2" key="1">
    <citation type="journal article" date="2019" name="Sci. Rep.">
        <title>Draft genome of Tanacetum cinerariifolium, the natural source of mosquito coil.</title>
        <authorList>
            <person name="Yamashiro T."/>
            <person name="Shiraishi A."/>
            <person name="Satake H."/>
            <person name="Nakayama K."/>
        </authorList>
    </citation>
    <scope>NUCLEOTIDE SEQUENCE</scope>
</reference>